<proteinExistence type="inferred from homology"/>
<evidence type="ECO:0000256" key="8">
    <source>
        <dbReference type="ARBA" id="ARBA00022824"/>
    </source>
</evidence>
<dbReference type="STRING" id="451379.A0A0N5A988"/>
<keyword evidence="7 12" id="KW-0732">Signal</keyword>
<keyword evidence="8 12" id="KW-0256">Endoplasmic reticulum</keyword>
<evidence type="ECO:0000256" key="10">
    <source>
        <dbReference type="ARBA" id="ARBA00023136"/>
    </source>
</evidence>
<feature type="domain" description="Ribophorin II C-terminal" evidence="16">
    <location>
        <begin position="538"/>
        <end position="621"/>
    </location>
</feature>
<dbReference type="InterPro" id="IPR055375">
    <property type="entry name" value="Ribophorin_II_2nd"/>
</dbReference>
<keyword evidence="9 12" id="KW-1133">Transmembrane helix</keyword>
<sequence>MLPLCLVALLLSFHIVNAATPFLNTYLDEQSRESMKNVFEKALNSRDINSLYHGVAGLQMLGVSINNNKQKDICSIVDSAEVKDVVALNAKTSIIKILPNCKIAAVKGAAEMIDAAIKASKPIAKDLYYAISAARNMGIKISDNNLVSLITSSMKDGSTSSLAYGLNAAALLEKSKAEQFLVRIEDLIGQADEVDGKYLQLEGGISITALGIHAIYALADHVNKSPNVKSDEAVKLANYLLSRRGVQMDRAAFLLLKTLKKFAKNNFQVPVSFSLASNMAMSDMQKQIRIRVCNVLGETVGALSVNVDAVTHMASKEIVSTRKQLAHVPDDKTNTLYELVLDGAKSRGFYLLSLTAGSQDKRLVGTNGATILVKLLSKVRVEDVTVAVYDRELSKPTNLNTVKEGSKLGKVFDADTHSKMEIKFVVKEAKNGEPVTVHQAFVVFVHTKTNQEIIFVATPNSARTYTFDLDFSEKVAKEFNGVSGVYSVRLIIGDPAISHALDWNLVNMKLDLPAVPLKKTKKSEEVIYQKRPEIQHMFREPEKRPPSFVSDSFSWSIIGVNCKGMPTSIWVPLFHLCLGAVFGLYLLFWLYLNMFDTLKYLAIIGSTTFITGNRLLRAIASADQEGLMVITEFSRLV</sequence>
<comment type="subunit">
    <text evidence="11">Component of the oligosaccharyltransferase (OST) complex. OST exists in two different complex forms which contain common core subunits RPN1, RPN2, OST48, OST4, DAD1 and TMEM258, either STT3A or STT3B as catalytic subunits, and form-specific accessory subunits. STT3A complex assembly occurs through the formation of 3 subcomplexes. Subcomplex 1 contains RPN1 and TMEM258, subcomplex 2 contains the STT3A-specific subunits STT3A, DC2/OSTC, and KCP2 as well as the core subunit OST4, and subcomplex 3 contains RPN2, DAD1, and OST48. The STT3A complex can form stable complexes with the Sec61 complex or with both the Sec61 and TRAP complexes. Interacts with DDI2. Interacts with TMEM35A/NACHO.</text>
</comment>
<comment type="subcellular location">
    <subcellularLocation>
        <location evidence="2 12">Endoplasmic reticulum membrane</location>
        <topology evidence="2 12">Multi-pass membrane protein</topology>
    </subcellularLocation>
</comment>
<evidence type="ECO:0000256" key="4">
    <source>
        <dbReference type="ARBA" id="ARBA00009038"/>
    </source>
</evidence>
<evidence type="ECO:0000259" key="14">
    <source>
        <dbReference type="Pfam" id="PF23860"/>
    </source>
</evidence>
<evidence type="ECO:0000256" key="11">
    <source>
        <dbReference type="ARBA" id="ARBA00046750"/>
    </source>
</evidence>
<evidence type="ECO:0000259" key="13">
    <source>
        <dbReference type="Pfam" id="PF05817"/>
    </source>
</evidence>
<evidence type="ECO:0000256" key="9">
    <source>
        <dbReference type="ARBA" id="ARBA00022989"/>
    </source>
</evidence>
<evidence type="ECO:0000313" key="18">
    <source>
        <dbReference type="WBParaSite" id="SMUV_0000065801-mRNA-1"/>
    </source>
</evidence>
<evidence type="ECO:0000256" key="5">
    <source>
        <dbReference type="ARBA" id="ARBA00017612"/>
    </source>
</evidence>
<reference evidence="18" key="1">
    <citation type="submission" date="2017-02" db="UniProtKB">
        <authorList>
            <consortium name="WormBaseParasite"/>
        </authorList>
    </citation>
    <scope>IDENTIFICATION</scope>
</reference>
<dbReference type="Pfam" id="PF23860">
    <property type="entry name" value="Ribophorin_II_3rd"/>
    <property type="match status" value="1"/>
</dbReference>
<dbReference type="UniPathway" id="UPA00378"/>
<organism evidence="17 18">
    <name type="scientific">Syphacia muris</name>
    <dbReference type="NCBI Taxonomy" id="451379"/>
    <lineage>
        <taxon>Eukaryota</taxon>
        <taxon>Metazoa</taxon>
        <taxon>Ecdysozoa</taxon>
        <taxon>Nematoda</taxon>
        <taxon>Chromadorea</taxon>
        <taxon>Rhabditida</taxon>
        <taxon>Spirurina</taxon>
        <taxon>Oxyuridomorpha</taxon>
        <taxon>Oxyuroidea</taxon>
        <taxon>Oxyuridae</taxon>
        <taxon>Syphacia</taxon>
    </lineage>
</organism>
<evidence type="ECO:0000256" key="1">
    <source>
        <dbReference type="ARBA" id="ARBA00002791"/>
    </source>
</evidence>
<evidence type="ECO:0000256" key="6">
    <source>
        <dbReference type="ARBA" id="ARBA00022692"/>
    </source>
</evidence>
<dbReference type="PANTHER" id="PTHR12640">
    <property type="entry name" value="RIBOPHORIN II"/>
    <property type="match status" value="1"/>
</dbReference>
<dbReference type="PANTHER" id="PTHR12640:SF0">
    <property type="entry name" value="DOLICHYL-DIPHOSPHOOLIGOSACCHARIDE--PROTEIN GLYCOSYLTRANSFERASE SUBUNIT 2"/>
    <property type="match status" value="1"/>
</dbReference>
<feature type="signal peptide" evidence="12">
    <location>
        <begin position="1"/>
        <end position="18"/>
    </location>
</feature>
<comment type="caution">
    <text evidence="12">Lacks conserved residue(s) required for the propagation of feature annotation.</text>
</comment>
<dbReference type="Pfam" id="PF05817">
    <property type="entry name" value="Ribophorin_II"/>
    <property type="match status" value="1"/>
</dbReference>
<evidence type="ECO:0000313" key="17">
    <source>
        <dbReference type="Proteomes" id="UP000046393"/>
    </source>
</evidence>
<comment type="similarity">
    <text evidence="4 12">Belongs to the SWP1 family.</text>
</comment>
<evidence type="ECO:0000256" key="3">
    <source>
        <dbReference type="ARBA" id="ARBA00004922"/>
    </source>
</evidence>
<comment type="pathway">
    <text evidence="3 12">Protein modification; protein glycosylation.</text>
</comment>
<dbReference type="Pfam" id="PF23861">
    <property type="entry name" value="Ribophorin_II_2nd"/>
    <property type="match status" value="1"/>
</dbReference>
<keyword evidence="17" id="KW-1185">Reference proteome</keyword>
<evidence type="ECO:0000256" key="12">
    <source>
        <dbReference type="RuleBase" id="RU366029"/>
    </source>
</evidence>
<comment type="function">
    <text evidence="1 12">Subunit of the oligosaccharyl transferase (OST) complex that catalyzes the initial transfer of a defined glycan (Glc(3)Man(9)GlcNAc(2) in eukaryotes) from the lipid carrier dolichol-pyrophosphate to an asparagine residue within an Asn-X-Ser/Thr consensus motif in nascent polypeptide chains, the first step in protein N-glycosylation. N-glycosylation occurs cotranslationally and the complex associates with the Sec61 complex at the channel-forming translocon complex that mediates protein translocation across the endoplasmic reticulum (ER). All subunits are required for a maximal enzyme activity.</text>
</comment>
<name>A0A0N5A988_9BILA</name>
<accession>A0A0N5A988</accession>
<feature type="chain" id="PRO_5019620702" description="Dolichyl-diphosphooligosaccharide--protein glycosyltransferase subunit 2" evidence="12">
    <location>
        <begin position="19"/>
        <end position="637"/>
    </location>
</feature>
<dbReference type="WBParaSite" id="SMUV_0000065801-mRNA-1">
    <property type="protein sequence ID" value="SMUV_0000065801-mRNA-1"/>
    <property type="gene ID" value="SMUV_0000065801"/>
</dbReference>
<evidence type="ECO:0000259" key="16">
    <source>
        <dbReference type="Pfam" id="PF25147"/>
    </source>
</evidence>
<dbReference type="InterPro" id="IPR055373">
    <property type="entry name" value="Ribophorin_II_N"/>
</dbReference>
<feature type="domain" description="Ribophorin II third" evidence="14">
    <location>
        <begin position="382"/>
        <end position="510"/>
    </location>
</feature>
<keyword evidence="10 12" id="KW-0472">Membrane</keyword>
<evidence type="ECO:0000256" key="2">
    <source>
        <dbReference type="ARBA" id="ARBA00004477"/>
    </source>
</evidence>
<keyword evidence="6 12" id="KW-0812">Transmembrane</keyword>
<dbReference type="Proteomes" id="UP000046393">
    <property type="component" value="Unplaced"/>
</dbReference>
<dbReference type="InterPro" id="IPR008814">
    <property type="entry name" value="Swp1"/>
</dbReference>
<feature type="domain" description="Ribophorin II second" evidence="15">
    <location>
        <begin position="271"/>
        <end position="374"/>
    </location>
</feature>
<evidence type="ECO:0000256" key="7">
    <source>
        <dbReference type="ARBA" id="ARBA00022729"/>
    </source>
</evidence>
<feature type="domain" description="Ribophorin II N-terminal" evidence="13">
    <location>
        <begin position="27"/>
        <end position="262"/>
    </location>
</feature>
<dbReference type="GO" id="GO:0008250">
    <property type="term" value="C:oligosaccharyltransferase complex"/>
    <property type="evidence" value="ECO:0007669"/>
    <property type="project" value="UniProtKB-UniRule"/>
</dbReference>
<evidence type="ECO:0000259" key="15">
    <source>
        <dbReference type="Pfam" id="PF23861"/>
    </source>
</evidence>
<dbReference type="Pfam" id="PF25147">
    <property type="entry name" value="Ribophorin_II_C"/>
    <property type="match status" value="1"/>
</dbReference>
<protein>
    <recommendedName>
        <fullName evidence="5 12">Dolichyl-diphosphooligosaccharide--protein glycosyltransferase subunit 2</fullName>
    </recommendedName>
    <alternativeName>
        <fullName evidence="12">Ribophorin-2</fullName>
    </alternativeName>
</protein>
<feature type="transmembrane region" description="Helical" evidence="12">
    <location>
        <begin position="569"/>
        <end position="592"/>
    </location>
</feature>
<dbReference type="AlphaFoldDB" id="A0A0N5A988"/>
<dbReference type="InterPro" id="IPR055374">
    <property type="entry name" value="Ribophorin_II_3rd"/>
</dbReference>
<dbReference type="InterPro" id="IPR056790">
    <property type="entry name" value="Ribophorin_II_C"/>
</dbReference>
<dbReference type="GO" id="GO:0006487">
    <property type="term" value="P:protein N-linked glycosylation"/>
    <property type="evidence" value="ECO:0007669"/>
    <property type="project" value="UniProtKB-UniRule"/>
</dbReference>